<name>H6QDC9_PYROT</name>
<sequence length="33" mass="3653">MMYFVGECSNITNINAALLHILPVLNAPTPFFT</sequence>
<dbReference type="Proteomes" id="UP000009062">
    <property type="component" value="Chromosome"/>
</dbReference>
<proteinExistence type="predicted"/>
<dbReference type="KEGG" id="pog:Pogu_2592"/>
<protein>
    <submittedName>
        <fullName evidence="1">Uncharacterized protein</fullName>
    </submittedName>
</protein>
<evidence type="ECO:0000313" key="2">
    <source>
        <dbReference type="Proteomes" id="UP000009062"/>
    </source>
</evidence>
<keyword evidence="2" id="KW-1185">Reference proteome</keyword>
<gene>
    <name evidence="1" type="ordered locus">Pogu_2592</name>
</gene>
<reference evidence="1 2" key="1">
    <citation type="journal article" date="2012" name="Stand. Genomic Sci.">
        <title>Complete genome sequence of Pyrobaculum oguniense.</title>
        <authorList>
            <person name="Bernick D.L."/>
            <person name="Karplus K."/>
            <person name="Lui L.M."/>
            <person name="Coker J.K."/>
            <person name="Murphy J.N."/>
            <person name="Chan P.P."/>
            <person name="Cozen A.E."/>
            <person name="Lowe T.M."/>
        </authorList>
    </citation>
    <scope>NUCLEOTIDE SEQUENCE [LARGE SCALE GENOMIC DNA]</scope>
    <source>
        <strain evidence="1 2">TE7</strain>
    </source>
</reference>
<evidence type="ECO:0000313" key="1">
    <source>
        <dbReference type="EMBL" id="AFA40619.1"/>
    </source>
</evidence>
<dbReference type="HOGENOM" id="CLU_3379981_0_0_2"/>
<dbReference type="AlphaFoldDB" id="H6QDC9"/>
<dbReference type="EMBL" id="CP003316">
    <property type="protein sequence ID" value="AFA40619.1"/>
    <property type="molecule type" value="Genomic_DNA"/>
</dbReference>
<organism evidence="1 2">
    <name type="scientific">Pyrobaculum oguniense (strain DSM 13380 / JCM 10595 / TE7)</name>
    <dbReference type="NCBI Taxonomy" id="698757"/>
    <lineage>
        <taxon>Archaea</taxon>
        <taxon>Thermoproteota</taxon>
        <taxon>Thermoprotei</taxon>
        <taxon>Thermoproteales</taxon>
        <taxon>Thermoproteaceae</taxon>
        <taxon>Pyrobaculum</taxon>
    </lineage>
</organism>
<accession>H6QDC9</accession>